<feature type="compositionally biased region" description="Acidic residues" evidence="1">
    <location>
        <begin position="61"/>
        <end position="78"/>
    </location>
</feature>
<name>A0ABQ0KV63_MYCCL</name>
<evidence type="ECO:0000313" key="2">
    <source>
        <dbReference type="EMBL" id="GAT42537.1"/>
    </source>
</evidence>
<gene>
    <name evidence="2" type="ORF">MCHLO_00250</name>
</gene>
<reference evidence="2" key="1">
    <citation type="submission" date="2014-09" db="EMBL/GenBank/DDBJ databases">
        <title>Genome sequence of the luminous mushroom Mycena chlorophos for searching fungal bioluminescence genes.</title>
        <authorList>
            <person name="Tanaka Y."/>
            <person name="Kasuga D."/>
            <person name="Oba Y."/>
            <person name="Hase S."/>
            <person name="Sato K."/>
            <person name="Oba Y."/>
            <person name="Sakakibara Y."/>
        </authorList>
    </citation>
    <scope>NUCLEOTIDE SEQUENCE</scope>
</reference>
<dbReference type="Proteomes" id="UP000815677">
    <property type="component" value="Unassembled WGS sequence"/>
</dbReference>
<feature type="region of interest" description="Disordered" evidence="1">
    <location>
        <begin position="1"/>
        <end position="141"/>
    </location>
</feature>
<dbReference type="EMBL" id="DF838047">
    <property type="protein sequence ID" value="GAT42537.1"/>
    <property type="molecule type" value="Genomic_DNA"/>
</dbReference>
<evidence type="ECO:0000313" key="3">
    <source>
        <dbReference type="Proteomes" id="UP000815677"/>
    </source>
</evidence>
<accession>A0ABQ0KV63</accession>
<proteinExistence type="predicted"/>
<feature type="compositionally biased region" description="Basic and acidic residues" evidence="1">
    <location>
        <begin position="16"/>
        <end position="32"/>
    </location>
</feature>
<organism evidence="2 3">
    <name type="scientific">Mycena chlorophos</name>
    <name type="common">Agaric fungus</name>
    <name type="synonym">Agaricus chlorophos</name>
    <dbReference type="NCBI Taxonomy" id="658473"/>
    <lineage>
        <taxon>Eukaryota</taxon>
        <taxon>Fungi</taxon>
        <taxon>Dikarya</taxon>
        <taxon>Basidiomycota</taxon>
        <taxon>Agaricomycotina</taxon>
        <taxon>Agaricomycetes</taxon>
        <taxon>Agaricomycetidae</taxon>
        <taxon>Agaricales</taxon>
        <taxon>Marasmiineae</taxon>
        <taxon>Mycenaceae</taxon>
        <taxon>Mycena</taxon>
    </lineage>
</organism>
<evidence type="ECO:0000256" key="1">
    <source>
        <dbReference type="SAM" id="MobiDB-lite"/>
    </source>
</evidence>
<keyword evidence="3" id="KW-1185">Reference proteome</keyword>
<sequence length="196" mass="21172">MAETKIRSLVYPIQRSDTHASRAKPDDLRLDDAPASIPRLKRKATNEGAKKRKRRRGALSSDEESSEESNDEDEDSGVDGDGVPNARVTRSKAAAAKDTNDLVEPASNPNNLVGPASNPVGSMASEEGSGKEGAGNEEGRMEVDIEEHGDDDPTAWEQNARKQLHETSLGTSWTTCVGHWYELEKLSGFSKVPVSA</sequence>
<protein>
    <submittedName>
        <fullName evidence="2">Uncharacterized protein</fullName>
    </submittedName>
</protein>